<comment type="similarity">
    <text evidence="3">Belongs to the acetyltransferase family. RimJ subfamily.</text>
</comment>
<sequence length="200" mass="22673">MTSTFYTHESNLFHPTIQHFQIHSTTIPELVLRNATPADGPILLRLFTDVKNVGLDESAAGLGTPEAISDLIRQWNTFEPLERVNAVIVYQGTVIGTGGIGWISTTWQGKRIGNVGVMIDTPYRGKGLAYEALRMSIDYAFRVLGMELVDCSTRDENKEFRGLMDRKFGFVGERIKDLRFGNDWTWTIERKAWEECSHSK</sequence>
<dbReference type="AlphaFoldDB" id="A0A3D8T042"/>
<dbReference type="SUPFAM" id="SSF55729">
    <property type="entry name" value="Acyl-CoA N-acyltransferases (Nat)"/>
    <property type="match status" value="1"/>
</dbReference>
<dbReference type="InterPro" id="IPR016181">
    <property type="entry name" value="Acyl_CoA_acyltransferase"/>
</dbReference>
<dbReference type="Pfam" id="PF13302">
    <property type="entry name" value="Acetyltransf_3"/>
    <property type="match status" value="1"/>
</dbReference>
<keyword evidence="2" id="KW-0012">Acyltransferase</keyword>
<dbReference type="Gene3D" id="3.40.630.30">
    <property type="match status" value="1"/>
</dbReference>
<evidence type="ECO:0000256" key="3">
    <source>
        <dbReference type="ARBA" id="ARBA00038502"/>
    </source>
</evidence>
<dbReference type="PANTHER" id="PTHR43792:SF8">
    <property type="entry name" value="[RIBOSOMAL PROTEIN US5]-ALANINE N-ACETYLTRANSFERASE"/>
    <property type="match status" value="1"/>
</dbReference>
<keyword evidence="6" id="KW-1185">Reference proteome</keyword>
<keyword evidence="1" id="KW-0808">Transferase</keyword>
<evidence type="ECO:0000313" key="6">
    <source>
        <dbReference type="Proteomes" id="UP000256328"/>
    </source>
</evidence>
<protein>
    <recommendedName>
        <fullName evidence="4">N-acetyltransferase domain-containing protein</fullName>
    </recommendedName>
</protein>
<dbReference type="GO" id="GO:0016747">
    <property type="term" value="F:acyltransferase activity, transferring groups other than amino-acyl groups"/>
    <property type="evidence" value="ECO:0007669"/>
    <property type="project" value="InterPro"/>
</dbReference>
<dbReference type="PANTHER" id="PTHR43792">
    <property type="entry name" value="GNAT FAMILY, PUTATIVE (AFU_ORTHOLOGUE AFUA_3G00765)-RELATED-RELATED"/>
    <property type="match status" value="1"/>
</dbReference>
<dbReference type="InterPro" id="IPR000182">
    <property type="entry name" value="GNAT_dom"/>
</dbReference>
<dbReference type="Proteomes" id="UP000256328">
    <property type="component" value="Unassembled WGS sequence"/>
</dbReference>
<dbReference type="PROSITE" id="PS51186">
    <property type="entry name" value="GNAT"/>
    <property type="match status" value="1"/>
</dbReference>
<comment type="caution">
    <text evidence="5">The sequence shown here is derived from an EMBL/GenBank/DDBJ whole genome shotgun (WGS) entry which is preliminary data.</text>
</comment>
<evidence type="ECO:0000256" key="1">
    <source>
        <dbReference type="ARBA" id="ARBA00022679"/>
    </source>
</evidence>
<dbReference type="EMBL" id="PDLN01000002">
    <property type="protein sequence ID" value="RDW91869.1"/>
    <property type="molecule type" value="Genomic_DNA"/>
</dbReference>
<evidence type="ECO:0000313" key="5">
    <source>
        <dbReference type="EMBL" id="RDW91869.1"/>
    </source>
</evidence>
<feature type="domain" description="N-acetyltransferase" evidence="4">
    <location>
        <begin position="30"/>
        <end position="191"/>
    </location>
</feature>
<evidence type="ECO:0000259" key="4">
    <source>
        <dbReference type="PROSITE" id="PS51186"/>
    </source>
</evidence>
<proteinExistence type="inferred from homology"/>
<organism evidence="5 6">
    <name type="scientific">Coleophoma crateriformis</name>
    <dbReference type="NCBI Taxonomy" id="565419"/>
    <lineage>
        <taxon>Eukaryota</taxon>
        <taxon>Fungi</taxon>
        <taxon>Dikarya</taxon>
        <taxon>Ascomycota</taxon>
        <taxon>Pezizomycotina</taxon>
        <taxon>Leotiomycetes</taxon>
        <taxon>Helotiales</taxon>
        <taxon>Dermateaceae</taxon>
        <taxon>Coleophoma</taxon>
    </lineage>
</organism>
<dbReference type="InterPro" id="IPR051531">
    <property type="entry name" value="N-acetyltransferase"/>
</dbReference>
<reference evidence="5 6" key="1">
    <citation type="journal article" date="2018" name="IMA Fungus">
        <title>IMA Genome-F 9: Draft genome sequence of Annulohypoxylon stygium, Aspergillus mulundensis, Berkeleyomyces basicola (syn. Thielaviopsis basicola), Ceratocystis smalleyi, two Cercospora beticola strains, Coleophoma cylindrospora, Fusarium fracticaudum, Phialophora cf. hyalina, and Morchella septimelata.</title>
        <authorList>
            <person name="Wingfield B.D."/>
            <person name="Bills G.F."/>
            <person name="Dong Y."/>
            <person name="Huang W."/>
            <person name="Nel W.J."/>
            <person name="Swalarsk-Parry B.S."/>
            <person name="Vaghefi N."/>
            <person name="Wilken P.M."/>
            <person name="An Z."/>
            <person name="de Beer Z.W."/>
            <person name="De Vos L."/>
            <person name="Chen L."/>
            <person name="Duong T.A."/>
            <person name="Gao Y."/>
            <person name="Hammerbacher A."/>
            <person name="Kikkert J.R."/>
            <person name="Li Y."/>
            <person name="Li H."/>
            <person name="Li K."/>
            <person name="Li Q."/>
            <person name="Liu X."/>
            <person name="Ma X."/>
            <person name="Naidoo K."/>
            <person name="Pethybridge S.J."/>
            <person name="Sun J."/>
            <person name="Steenkamp E.T."/>
            <person name="van der Nest M.A."/>
            <person name="van Wyk S."/>
            <person name="Wingfield M.J."/>
            <person name="Xiong C."/>
            <person name="Yue Q."/>
            <person name="Zhang X."/>
        </authorList>
    </citation>
    <scope>NUCLEOTIDE SEQUENCE [LARGE SCALE GENOMIC DNA]</scope>
    <source>
        <strain evidence="5 6">BP5796</strain>
    </source>
</reference>
<name>A0A3D8T042_9HELO</name>
<evidence type="ECO:0000256" key="2">
    <source>
        <dbReference type="ARBA" id="ARBA00023315"/>
    </source>
</evidence>
<accession>A0A3D8T042</accession>
<dbReference type="OrthoDB" id="64477at2759"/>
<gene>
    <name evidence="5" type="ORF">BP5796_01263</name>
</gene>